<dbReference type="EMBL" id="CAJNRG010010404">
    <property type="protein sequence ID" value="CAF2122333.1"/>
    <property type="molecule type" value="Genomic_DNA"/>
</dbReference>
<name>A0A816L8A0_9BILA</name>
<dbReference type="Proteomes" id="UP000663887">
    <property type="component" value="Unassembled WGS sequence"/>
</dbReference>
<keyword evidence="1" id="KW-0732">Signal</keyword>
<gene>
    <name evidence="5" type="ORF">OVN521_LOCUS27551</name>
    <name evidence="4" type="ORF">UXM345_LOCUS5737</name>
    <name evidence="2" type="ORF">WKI299_LOCUS877</name>
    <name evidence="3" type="ORF">XDN619_LOCUS22983</name>
</gene>
<evidence type="ECO:0000313" key="7">
    <source>
        <dbReference type="Proteomes" id="UP000663866"/>
    </source>
</evidence>
<dbReference type="AlphaFoldDB" id="A0A816L8A0"/>
<feature type="signal peptide" evidence="1">
    <location>
        <begin position="1"/>
        <end position="21"/>
    </location>
</feature>
<evidence type="ECO:0000256" key="1">
    <source>
        <dbReference type="SAM" id="SignalP"/>
    </source>
</evidence>
<sequence length="196" mass="22851">MPINFYFTFLLAITILIYVDAVDPIKTYSIRKDFFTGIKSGEFSIRDPSGKHLYYRIESEYSLLHTIKVIAYPSKQEIGRLKANLKPILYKADISILNPQTNQWIQGVLQQNLQLLGSSFNIDWNGDQIRMESEPVSFTSKFYDKNSKLLAQFRLQPASLFWTRKYDMEIFSTKYPEQIYFLSMAARDRIGSSKRG</sequence>
<dbReference type="EMBL" id="CAJNRF010000052">
    <property type="protein sequence ID" value="CAF1933015.1"/>
    <property type="molecule type" value="Genomic_DNA"/>
</dbReference>
<dbReference type="Proteomes" id="UP000663866">
    <property type="component" value="Unassembled WGS sequence"/>
</dbReference>
<evidence type="ECO:0000313" key="4">
    <source>
        <dbReference type="EMBL" id="CAF3817035.1"/>
    </source>
</evidence>
<evidence type="ECO:0000313" key="2">
    <source>
        <dbReference type="EMBL" id="CAF1933015.1"/>
    </source>
</evidence>
<evidence type="ECO:0000313" key="5">
    <source>
        <dbReference type="EMBL" id="CAF4223117.1"/>
    </source>
</evidence>
<feature type="chain" id="PRO_5036412957" evidence="1">
    <location>
        <begin position="22"/>
        <end position="196"/>
    </location>
</feature>
<accession>A0A816L8A0</accession>
<protein>
    <submittedName>
        <fullName evidence="2">Uncharacterized protein</fullName>
    </submittedName>
</protein>
<reference evidence="2" key="1">
    <citation type="submission" date="2021-02" db="EMBL/GenBank/DDBJ databases">
        <authorList>
            <person name="Nowell W R."/>
        </authorList>
    </citation>
    <scope>NUCLEOTIDE SEQUENCE</scope>
</reference>
<dbReference type="EMBL" id="CAJOBG010007657">
    <property type="protein sequence ID" value="CAF4223117.1"/>
    <property type="molecule type" value="Genomic_DNA"/>
</dbReference>
<dbReference type="Proteomes" id="UP000663842">
    <property type="component" value="Unassembled WGS sequence"/>
</dbReference>
<keyword evidence="7" id="KW-1185">Reference proteome</keyword>
<organism evidence="2 6">
    <name type="scientific">Rotaria magnacalcarata</name>
    <dbReference type="NCBI Taxonomy" id="392030"/>
    <lineage>
        <taxon>Eukaryota</taxon>
        <taxon>Metazoa</taxon>
        <taxon>Spiralia</taxon>
        <taxon>Gnathifera</taxon>
        <taxon>Rotifera</taxon>
        <taxon>Eurotatoria</taxon>
        <taxon>Bdelloidea</taxon>
        <taxon>Philodinida</taxon>
        <taxon>Philodinidae</taxon>
        <taxon>Rotaria</taxon>
    </lineage>
</organism>
<dbReference type="EMBL" id="CAJOBF010000433">
    <property type="protein sequence ID" value="CAF3817035.1"/>
    <property type="molecule type" value="Genomic_DNA"/>
</dbReference>
<evidence type="ECO:0000313" key="6">
    <source>
        <dbReference type="Proteomes" id="UP000663856"/>
    </source>
</evidence>
<proteinExistence type="predicted"/>
<comment type="caution">
    <text evidence="2">The sequence shown here is derived from an EMBL/GenBank/DDBJ whole genome shotgun (WGS) entry which is preliminary data.</text>
</comment>
<dbReference type="Proteomes" id="UP000663856">
    <property type="component" value="Unassembled WGS sequence"/>
</dbReference>
<evidence type="ECO:0000313" key="3">
    <source>
        <dbReference type="EMBL" id="CAF2122333.1"/>
    </source>
</evidence>